<evidence type="ECO:0000313" key="1">
    <source>
        <dbReference type="EMBL" id="ARJ25821.1"/>
    </source>
</evidence>
<organism evidence="1 2">
    <name type="scientific">Bacillus mycoides</name>
    <dbReference type="NCBI Taxonomy" id="1405"/>
    <lineage>
        <taxon>Bacteria</taxon>
        <taxon>Bacillati</taxon>
        <taxon>Bacillota</taxon>
        <taxon>Bacilli</taxon>
        <taxon>Bacillales</taxon>
        <taxon>Bacillaceae</taxon>
        <taxon>Bacillus</taxon>
        <taxon>Bacillus cereus group</taxon>
    </lineage>
</organism>
<dbReference type="Proteomes" id="UP000192932">
    <property type="component" value="Plasmid unnamed4"/>
</dbReference>
<evidence type="ECO:0000313" key="2">
    <source>
        <dbReference type="Proteomes" id="UP000192932"/>
    </source>
</evidence>
<keyword evidence="1" id="KW-0614">Plasmid</keyword>
<reference evidence="1 2" key="1">
    <citation type="submission" date="2017-04" db="EMBL/GenBank/DDBJ databases">
        <title>The Characteristic of a Fine Plant Growth-Promoting Rhizobacteria Bacillus mycoides Gnyt1 and its Whole Genome Sequencing Analysis.</title>
        <authorList>
            <person name="Li J.H."/>
            <person name="Yao T."/>
        </authorList>
    </citation>
    <scope>NUCLEOTIDE SEQUENCE [LARGE SCALE GENOMIC DNA]</scope>
    <source>
        <strain evidence="1 2">Gnyt1</strain>
        <plasmid evidence="2">Plasmid unnamed4</plasmid>
    </source>
</reference>
<accession>A0A1W6AJA9</accession>
<dbReference type="RefSeq" id="WP_085313530.1">
    <property type="nucleotide sequence ID" value="NZ_CP020747.1"/>
</dbReference>
<dbReference type="AlphaFoldDB" id="A0A1W6AJA9"/>
<protein>
    <submittedName>
        <fullName evidence="1">Transposase</fullName>
    </submittedName>
</protein>
<gene>
    <name evidence="1" type="ORF">B7492_32820</name>
</gene>
<dbReference type="EMBL" id="CP020747">
    <property type="protein sequence ID" value="ARJ25821.1"/>
    <property type="molecule type" value="Genomic_DNA"/>
</dbReference>
<geneLocation type="plasmid" evidence="1 2">
    <name>unnamed4</name>
</geneLocation>
<sequence length="127" mass="15862">MKNHIKVNGKLLQTNKKWSHLRQKQKDHISNWLRREYIQFVRTHHRKPRKYEHDEILHEVMNQIQEREIWIPYGEVKKYYVSKIGKWFRKIEGEWELQIDNNERQQVLGLTIPFREKCTFRHNLDTK</sequence>
<proteinExistence type="predicted"/>
<name>A0A1W6AJA9_BACMY</name>